<proteinExistence type="predicted"/>
<dbReference type="AlphaFoldDB" id="A0A3P6RV04"/>
<organism evidence="2 3">
    <name type="scientific">Cylicostephanus goldi</name>
    <name type="common">Nematode worm</name>
    <dbReference type="NCBI Taxonomy" id="71465"/>
    <lineage>
        <taxon>Eukaryota</taxon>
        <taxon>Metazoa</taxon>
        <taxon>Ecdysozoa</taxon>
        <taxon>Nematoda</taxon>
        <taxon>Chromadorea</taxon>
        <taxon>Rhabditida</taxon>
        <taxon>Rhabditina</taxon>
        <taxon>Rhabditomorpha</taxon>
        <taxon>Strongyloidea</taxon>
        <taxon>Strongylidae</taxon>
        <taxon>Cylicostephanus</taxon>
    </lineage>
</organism>
<keyword evidence="3" id="KW-1185">Reference proteome</keyword>
<feature type="region of interest" description="Disordered" evidence="1">
    <location>
        <begin position="64"/>
        <end position="91"/>
    </location>
</feature>
<protein>
    <submittedName>
        <fullName evidence="2">Uncharacterized protein</fullName>
    </submittedName>
</protein>
<sequence>MVMFSWCWSSRRSGPGTVDKLQTVEGAGYQILQKRYRDRSYNHSGATRAFTARCSRSSSILEQNSTTCKTDTKDNSQRTVRSDADSPAAIA</sequence>
<accession>A0A3P6RV04</accession>
<feature type="compositionally biased region" description="Basic and acidic residues" evidence="1">
    <location>
        <begin position="70"/>
        <end position="84"/>
    </location>
</feature>
<name>A0A3P6RV04_CYLGO</name>
<evidence type="ECO:0000256" key="1">
    <source>
        <dbReference type="SAM" id="MobiDB-lite"/>
    </source>
</evidence>
<gene>
    <name evidence="2" type="ORF">CGOC_LOCUS4413</name>
</gene>
<evidence type="ECO:0000313" key="3">
    <source>
        <dbReference type="Proteomes" id="UP000271889"/>
    </source>
</evidence>
<reference evidence="2 3" key="1">
    <citation type="submission" date="2018-11" db="EMBL/GenBank/DDBJ databases">
        <authorList>
            <consortium name="Pathogen Informatics"/>
        </authorList>
    </citation>
    <scope>NUCLEOTIDE SEQUENCE [LARGE SCALE GENOMIC DNA]</scope>
</reference>
<dbReference type="Proteomes" id="UP000271889">
    <property type="component" value="Unassembled WGS sequence"/>
</dbReference>
<dbReference type="EMBL" id="UYRV01012189">
    <property type="protein sequence ID" value="VDK58720.1"/>
    <property type="molecule type" value="Genomic_DNA"/>
</dbReference>
<evidence type="ECO:0000313" key="2">
    <source>
        <dbReference type="EMBL" id="VDK58720.1"/>
    </source>
</evidence>